<evidence type="ECO:0000313" key="2">
    <source>
        <dbReference type="EMBL" id="RHX79153.1"/>
    </source>
</evidence>
<proteinExistence type="predicted"/>
<reference evidence="3" key="1">
    <citation type="submission" date="2018-05" db="EMBL/GenBank/DDBJ databases">
        <title>Leptospira yasudae sp. nov. and Leptospira stimsonii sp. nov., two pathogenic species of the genus Leptospira isolated from environmental sources.</title>
        <authorList>
            <person name="Casanovas-Massana A."/>
            <person name="Hamond C."/>
            <person name="Santos L.A."/>
            <person name="Hacker K.P."/>
            <person name="Balassiano I."/>
            <person name="Medeiros M.A."/>
            <person name="Reis M.G."/>
            <person name="Ko A.I."/>
            <person name="Wunder E.A."/>
        </authorList>
    </citation>
    <scope>NUCLEOTIDE SEQUENCE [LARGE SCALE GENOMIC DNA]</scope>
    <source>
        <strain evidence="3">B21</strain>
    </source>
</reference>
<keyword evidence="3" id="KW-1185">Reference proteome</keyword>
<name>A0ABX9M1H2_9LEPT</name>
<dbReference type="RefSeq" id="WP_118956743.1">
    <property type="nucleotide sequence ID" value="NZ_QHCR01000006.1"/>
</dbReference>
<feature type="transmembrane region" description="Helical" evidence="1">
    <location>
        <begin position="6"/>
        <end position="28"/>
    </location>
</feature>
<keyword evidence="1" id="KW-0472">Membrane</keyword>
<dbReference type="EMBL" id="QHCR01000006">
    <property type="protein sequence ID" value="RHX79153.1"/>
    <property type="molecule type" value="Genomic_DNA"/>
</dbReference>
<dbReference type="Proteomes" id="UP000285569">
    <property type="component" value="Unassembled WGS sequence"/>
</dbReference>
<evidence type="ECO:0008006" key="4">
    <source>
        <dbReference type="Google" id="ProtNLM"/>
    </source>
</evidence>
<accession>A0ABX9M1H2</accession>
<protein>
    <recommendedName>
        <fullName evidence="4">DUF1640 domain-containing protein</fullName>
    </recommendedName>
</protein>
<evidence type="ECO:0000256" key="1">
    <source>
        <dbReference type="SAM" id="Phobius"/>
    </source>
</evidence>
<organism evidence="2 3">
    <name type="scientific">Leptospira yasudae</name>
    <dbReference type="NCBI Taxonomy" id="2202201"/>
    <lineage>
        <taxon>Bacteria</taxon>
        <taxon>Pseudomonadati</taxon>
        <taxon>Spirochaetota</taxon>
        <taxon>Spirochaetia</taxon>
        <taxon>Leptospirales</taxon>
        <taxon>Leptospiraceae</taxon>
        <taxon>Leptospira</taxon>
    </lineage>
</organism>
<evidence type="ECO:0000313" key="3">
    <source>
        <dbReference type="Proteomes" id="UP000285569"/>
    </source>
</evidence>
<comment type="caution">
    <text evidence="2">The sequence shown here is derived from an EMBL/GenBank/DDBJ whole genome shotgun (WGS) entry which is preliminary data.</text>
</comment>
<keyword evidence="1" id="KW-1133">Transmembrane helix</keyword>
<gene>
    <name evidence="2" type="ORF">DLM77_14510</name>
</gene>
<reference evidence="2 3" key="2">
    <citation type="journal article" date="2020" name="Int. J. Syst. Evol. Microbiol.">
        <title>Leptospira yasudae sp. nov. and Leptospira stimsonii sp. nov., two new species of the pathogenic group isolated from environmental sources.</title>
        <authorList>
            <person name="Casanovas-Massana A."/>
            <person name="Hamond C."/>
            <person name="Santos L.A."/>
            <person name="de Oliveira D."/>
            <person name="Hacker K.P."/>
            <person name="Balassiano I."/>
            <person name="Costa F."/>
            <person name="Medeiros M.A."/>
            <person name="Reis M.G."/>
            <person name="Ko A.I."/>
            <person name="Wunder E.A."/>
        </authorList>
    </citation>
    <scope>NUCLEOTIDE SEQUENCE [LARGE SCALE GENOMIC DNA]</scope>
    <source>
        <strain evidence="2 3">B21</strain>
    </source>
</reference>
<sequence length="114" mass="13446">MTELPFLTLFLTVLLGFGSLFGFLHLIWKQLSSNLEEFKKETKADQQNLRLEFKEDLKHMESRLRAVESRLVKTISALSDRIDRIDSRIDSLIEMFTIRWGDSETSKKRRRLQG</sequence>
<keyword evidence="1" id="KW-0812">Transmembrane</keyword>